<dbReference type="AlphaFoldDB" id="A0A3U4W914"/>
<dbReference type="Pfam" id="PF00239">
    <property type="entry name" value="Resolvase"/>
    <property type="match status" value="1"/>
</dbReference>
<dbReference type="InterPro" id="IPR011109">
    <property type="entry name" value="DNA_bind_recombinase_dom"/>
</dbReference>
<dbReference type="SMART" id="SM00857">
    <property type="entry name" value="Resolvase"/>
    <property type="match status" value="1"/>
</dbReference>
<dbReference type="PROSITE" id="PS00397">
    <property type="entry name" value="RECOMBINASES_1"/>
    <property type="match status" value="1"/>
</dbReference>
<dbReference type="InterPro" id="IPR006119">
    <property type="entry name" value="Resolv_N"/>
</dbReference>
<evidence type="ECO:0000256" key="2">
    <source>
        <dbReference type="ARBA" id="ARBA00023125"/>
    </source>
</evidence>
<sequence length="529" mass="60535">MMKIPVWSYARVSTLNQVDGFGIQRQVNTINQFIQYLVLDHRLPYVLDTDNITQMVAEGRSAFKGKNWNPKTKLGQYRKMVMDGVVPDSVLIVENIDRLTRLDPFQAVEIISGLINRGTTILEIETGMTYSRYIPESITVLTMQINRANGESKRKSVMMKKSHQNRYGNVSKVRPRWFDVVEVDGIKQYRTNNTAKAIQRMYNDYVNGIGAAQIVRTYGDTDNGKPWTLVTVLRALSDKRVADDARYPSIIDKALYERVQAMKLSPSKGNTHQKYMLNLFAGMSRCPLCGQAIITKRNSHGGLFTVCLGKRTDKTCTARSIAYNALERPLLNAIVGLDFSEVYGQEESNVLTLRDQWIQNERDIAAFRERLTKASRHEKFAILDELEVMNREQDELTIRLKSVDAPKDITLTYDDDKLDMNVEYRIELNNRMKKLIQRIDIVREDVSKTNYKIFCSIKYWTELLTHLVIIDVDVQRIGRGGTNQLTTTLRSVSSLDLEGNIKGNPDMEALEYWQSVVSKATQKAIESLT</sequence>
<proteinExistence type="predicted"/>
<evidence type="ECO:0000313" key="6">
    <source>
        <dbReference type="EMBL" id="HAB2269535.1"/>
    </source>
</evidence>
<evidence type="ECO:0000256" key="3">
    <source>
        <dbReference type="ARBA" id="ARBA00023172"/>
    </source>
</evidence>
<dbReference type="RefSeq" id="WP_051129336.1">
    <property type="nucleotide sequence ID" value="NZ_CP033387.2"/>
</dbReference>
<dbReference type="PANTHER" id="PTHR30461:SF2">
    <property type="entry name" value="SERINE RECOMBINASE PINE-RELATED"/>
    <property type="match status" value="1"/>
</dbReference>
<dbReference type="InterPro" id="IPR036162">
    <property type="entry name" value="Resolvase-like_N_sf"/>
</dbReference>
<dbReference type="PANTHER" id="PTHR30461">
    <property type="entry name" value="DNA-INVERTASE FROM LAMBDOID PROPHAGE"/>
    <property type="match status" value="1"/>
</dbReference>
<protein>
    <recommendedName>
        <fullName evidence="5">Recombinase domain-containing protein</fullName>
    </recommendedName>
</protein>
<dbReference type="Pfam" id="PF13408">
    <property type="entry name" value="Zn_ribbon_recom"/>
    <property type="match status" value="1"/>
</dbReference>
<dbReference type="GO" id="GO:0003677">
    <property type="term" value="F:DNA binding"/>
    <property type="evidence" value="ECO:0007669"/>
    <property type="project" value="UniProtKB-KW"/>
</dbReference>
<dbReference type="Gene3D" id="3.40.50.1390">
    <property type="entry name" value="Resolvase, N-terminal catalytic domain"/>
    <property type="match status" value="1"/>
</dbReference>
<dbReference type="GO" id="GO:0015074">
    <property type="term" value="P:DNA integration"/>
    <property type="evidence" value="ECO:0007669"/>
    <property type="project" value="UniProtKB-KW"/>
</dbReference>
<feature type="domain" description="Recombinase" evidence="5">
    <location>
        <begin position="175"/>
        <end position="269"/>
    </location>
</feature>
<dbReference type="CDD" id="cd00338">
    <property type="entry name" value="Ser_Recombinase"/>
    <property type="match status" value="1"/>
</dbReference>
<organism evidence="6">
    <name type="scientific">Salmonella enterica I</name>
    <dbReference type="NCBI Taxonomy" id="59201"/>
    <lineage>
        <taxon>Bacteria</taxon>
        <taxon>Pseudomonadati</taxon>
        <taxon>Pseudomonadota</taxon>
        <taxon>Gammaproteobacteria</taxon>
        <taxon>Enterobacterales</taxon>
        <taxon>Enterobacteriaceae</taxon>
        <taxon>Salmonella</taxon>
    </lineage>
</organism>
<dbReference type="SUPFAM" id="SSF53041">
    <property type="entry name" value="Resolvase-like"/>
    <property type="match status" value="1"/>
</dbReference>
<feature type="active site" description="O-(5'-phospho-DNA)-serine intermediate" evidence="4">
    <location>
        <position position="13"/>
    </location>
</feature>
<dbReference type="PROSITE" id="PS51737">
    <property type="entry name" value="RECOMBINASE_DNA_BIND"/>
    <property type="match status" value="1"/>
</dbReference>
<evidence type="ECO:0000256" key="1">
    <source>
        <dbReference type="ARBA" id="ARBA00022908"/>
    </source>
</evidence>
<comment type="caution">
    <text evidence="6">The sequence shown here is derived from an EMBL/GenBank/DDBJ whole genome shotgun (WGS) entry which is preliminary data.</text>
</comment>
<dbReference type="InterPro" id="IPR006118">
    <property type="entry name" value="Recombinase_CS"/>
</dbReference>
<name>A0A3U4W914_SALET</name>
<dbReference type="GO" id="GO:0000150">
    <property type="term" value="F:DNA strand exchange activity"/>
    <property type="evidence" value="ECO:0007669"/>
    <property type="project" value="InterPro"/>
</dbReference>
<reference evidence="6" key="2">
    <citation type="submission" date="2019-10" db="EMBL/GenBank/DDBJ databases">
        <authorList>
            <consortium name="NCBI Pathogen Detection Project"/>
        </authorList>
    </citation>
    <scope>NUCLEOTIDE SEQUENCE</scope>
    <source>
        <strain evidence="6">Salmonella enterica</strain>
    </source>
</reference>
<keyword evidence="2" id="KW-0238">DNA-binding</keyword>
<evidence type="ECO:0000256" key="4">
    <source>
        <dbReference type="PROSITE-ProRule" id="PRU10137"/>
    </source>
</evidence>
<dbReference type="EMBL" id="DAAGAO010000001">
    <property type="protein sequence ID" value="HAB2269535.1"/>
    <property type="molecule type" value="Genomic_DNA"/>
</dbReference>
<dbReference type="InterPro" id="IPR050639">
    <property type="entry name" value="SSR_resolvase"/>
</dbReference>
<keyword evidence="3" id="KW-0233">DNA recombination</keyword>
<evidence type="ECO:0000259" key="5">
    <source>
        <dbReference type="PROSITE" id="PS51737"/>
    </source>
</evidence>
<keyword evidence="1" id="KW-0229">DNA integration</keyword>
<accession>A0A3U4W914</accession>
<gene>
    <name evidence="6" type="ORF">GB338_00660</name>
</gene>
<dbReference type="InterPro" id="IPR025827">
    <property type="entry name" value="Zn_ribbon_recom_dom"/>
</dbReference>
<reference evidence="6" key="1">
    <citation type="journal article" date="2018" name="Genome Biol.">
        <title>SKESA: strategic k-mer extension for scrupulous assemblies.</title>
        <authorList>
            <person name="Souvorov A."/>
            <person name="Agarwala R."/>
            <person name="Lipman D.J."/>
        </authorList>
    </citation>
    <scope>NUCLEOTIDE SEQUENCE</scope>
    <source>
        <strain evidence="6">Salmonella enterica</strain>
    </source>
</reference>